<proteinExistence type="predicted"/>
<dbReference type="SUPFAM" id="SSF141086">
    <property type="entry name" value="Agglutinin HPA-like"/>
    <property type="match status" value="1"/>
</dbReference>
<dbReference type="Gene3D" id="2.60.40.2080">
    <property type="match status" value="1"/>
</dbReference>
<dbReference type="GO" id="GO:0070492">
    <property type="term" value="F:oligosaccharide binding"/>
    <property type="evidence" value="ECO:0007669"/>
    <property type="project" value="TreeGrafter"/>
</dbReference>
<evidence type="ECO:0000313" key="2">
    <source>
        <dbReference type="EMBL" id="CUH64444.1"/>
    </source>
</evidence>
<dbReference type="InterPro" id="IPR037221">
    <property type="entry name" value="H-type_lectin_dom_sf"/>
</dbReference>
<sequence>MKKIRSNLTGIDQGDVVLFTDFEDGGEMWTGAGNRERRQKVTFSEPFKSAPAVTCSVSLWDVDYSTNIRSDVYAQEITEKDFDIVFNTWDNTRIARIRVSWMAIGELRDDDEWDIP</sequence>
<dbReference type="GO" id="GO:0045335">
    <property type="term" value="C:phagocytic vesicle"/>
    <property type="evidence" value="ECO:0007669"/>
    <property type="project" value="TreeGrafter"/>
</dbReference>
<dbReference type="InterPro" id="IPR019019">
    <property type="entry name" value="H-type_lectin_domain"/>
</dbReference>
<gene>
    <name evidence="2" type="ORF">TG4357_01281</name>
</gene>
<dbReference type="GO" id="GO:0098609">
    <property type="term" value="P:cell-cell adhesion"/>
    <property type="evidence" value="ECO:0007669"/>
    <property type="project" value="TreeGrafter"/>
</dbReference>
<dbReference type="Proteomes" id="UP000051587">
    <property type="component" value="Unassembled WGS sequence"/>
</dbReference>
<reference evidence="2 3" key="1">
    <citation type="submission" date="2015-09" db="EMBL/GenBank/DDBJ databases">
        <authorList>
            <consortium name="Swine Surveillance"/>
        </authorList>
    </citation>
    <scope>NUCLEOTIDE SEQUENCE [LARGE SCALE GENOMIC DNA]</scope>
    <source>
        <strain evidence="2 3">CECT 4357</strain>
    </source>
</reference>
<keyword evidence="3" id="KW-1185">Reference proteome</keyword>
<dbReference type="EMBL" id="CYSA01000015">
    <property type="protein sequence ID" value="CUH64444.1"/>
    <property type="molecule type" value="Genomic_DNA"/>
</dbReference>
<dbReference type="PANTHER" id="PTHR46938">
    <property type="entry name" value="DISCOIDIN-1 SUBUNIT A-RELATED-RELATED"/>
    <property type="match status" value="1"/>
</dbReference>
<dbReference type="GO" id="GO:0098636">
    <property type="term" value="C:protein complex involved in cell adhesion"/>
    <property type="evidence" value="ECO:0007669"/>
    <property type="project" value="TreeGrafter"/>
</dbReference>
<dbReference type="Pfam" id="PF09458">
    <property type="entry name" value="H_lectin"/>
    <property type="match status" value="1"/>
</dbReference>
<evidence type="ECO:0000313" key="3">
    <source>
        <dbReference type="Proteomes" id="UP000051587"/>
    </source>
</evidence>
<dbReference type="OrthoDB" id="7658568at2"/>
<protein>
    <submittedName>
        <fullName evidence="2">H-type lectin domain protein</fullName>
    </submittedName>
</protein>
<dbReference type="RefSeq" id="WP_058262030.1">
    <property type="nucleotide sequence ID" value="NZ_CYSA01000015.1"/>
</dbReference>
<dbReference type="InterPro" id="IPR052487">
    <property type="entry name" value="Galactose-binding_lectin"/>
</dbReference>
<dbReference type="GO" id="GO:0009986">
    <property type="term" value="C:cell surface"/>
    <property type="evidence" value="ECO:0007669"/>
    <property type="project" value="TreeGrafter"/>
</dbReference>
<keyword evidence="2" id="KW-0430">Lectin</keyword>
<feature type="domain" description="H-type lectin" evidence="1">
    <location>
        <begin position="39"/>
        <end position="104"/>
    </location>
</feature>
<dbReference type="GO" id="GO:0030247">
    <property type="term" value="F:polysaccharide binding"/>
    <property type="evidence" value="ECO:0007669"/>
    <property type="project" value="TreeGrafter"/>
</dbReference>
<name>A0A0P1F8U5_THAGE</name>
<dbReference type="STRING" id="53501.SAMN04488043_102396"/>
<organism evidence="2 3">
    <name type="scientific">Thalassovita gelatinovora</name>
    <name type="common">Thalassobius gelatinovorus</name>
    <dbReference type="NCBI Taxonomy" id="53501"/>
    <lineage>
        <taxon>Bacteria</taxon>
        <taxon>Pseudomonadati</taxon>
        <taxon>Pseudomonadota</taxon>
        <taxon>Alphaproteobacteria</taxon>
        <taxon>Rhodobacterales</taxon>
        <taxon>Roseobacteraceae</taxon>
        <taxon>Thalassovita</taxon>
    </lineage>
</organism>
<accession>A0A0P1F8U5</accession>
<evidence type="ECO:0000259" key="1">
    <source>
        <dbReference type="Pfam" id="PF09458"/>
    </source>
</evidence>
<dbReference type="GO" id="GO:0046871">
    <property type="term" value="F:N-acetylgalactosamine binding"/>
    <property type="evidence" value="ECO:0007669"/>
    <property type="project" value="TreeGrafter"/>
</dbReference>
<dbReference type="AlphaFoldDB" id="A0A0P1F8U5"/>